<evidence type="ECO:0000313" key="2">
    <source>
        <dbReference type="EMBL" id="QQQ19747.1"/>
    </source>
</evidence>
<dbReference type="EMBL" id="CP067977">
    <property type="protein sequence ID" value="QQQ19747.1"/>
    <property type="molecule type" value="Genomic_DNA"/>
</dbReference>
<evidence type="ECO:0000313" key="3">
    <source>
        <dbReference type="Proteomes" id="UP000595448"/>
    </source>
</evidence>
<reference evidence="2 3" key="1">
    <citation type="submission" date="2021-01" db="EMBL/GenBank/DDBJ databases">
        <title>Brevundimonas vitis sp. nov., an bacterium isolated from grape (Vitis vinifera).</title>
        <authorList>
            <person name="Jiang L."/>
            <person name="Lee J."/>
        </authorList>
    </citation>
    <scope>NUCLEOTIDE SEQUENCE [LARGE SCALE GENOMIC DNA]</scope>
    <source>
        <strain evidence="2 3">GRTSA-9</strain>
    </source>
</reference>
<dbReference type="Proteomes" id="UP000595448">
    <property type="component" value="Chromosome"/>
</dbReference>
<feature type="transmembrane region" description="Helical" evidence="1">
    <location>
        <begin position="51"/>
        <end position="69"/>
    </location>
</feature>
<keyword evidence="1" id="KW-0812">Transmembrane</keyword>
<accession>A0ABX7BQ72</accession>
<gene>
    <name evidence="2" type="ORF">JIP62_06575</name>
</gene>
<dbReference type="RefSeq" id="WP_201104125.1">
    <property type="nucleotide sequence ID" value="NZ_CP067977.1"/>
</dbReference>
<proteinExistence type="predicted"/>
<organism evidence="2 3">
    <name type="scientific">Brevundimonas vitisensis</name>
    <dbReference type="NCBI Taxonomy" id="2800818"/>
    <lineage>
        <taxon>Bacteria</taxon>
        <taxon>Pseudomonadati</taxon>
        <taxon>Pseudomonadota</taxon>
        <taxon>Alphaproteobacteria</taxon>
        <taxon>Caulobacterales</taxon>
        <taxon>Caulobacteraceae</taxon>
        <taxon>Brevundimonas</taxon>
    </lineage>
</organism>
<evidence type="ECO:0008006" key="4">
    <source>
        <dbReference type="Google" id="ProtNLM"/>
    </source>
</evidence>
<keyword evidence="1" id="KW-0472">Membrane</keyword>
<keyword evidence="3" id="KW-1185">Reference proteome</keyword>
<protein>
    <recommendedName>
        <fullName evidence="4">DUF2530 domain-containing protein</fullName>
    </recommendedName>
</protein>
<sequence length="80" mass="8528">MTDPSADTGLPSQAAAPTNPRWVKVGVIGLIGLVWIATLVSIALGDDWREGLFWAVIATLCLSAVDLGIDLSRKRRPKAD</sequence>
<evidence type="ECO:0000256" key="1">
    <source>
        <dbReference type="SAM" id="Phobius"/>
    </source>
</evidence>
<keyword evidence="1" id="KW-1133">Transmembrane helix</keyword>
<name>A0ABX7BQ72_9CAUL</name>
<feature type="transmembrane region" description="Helical" evidence="1">
    <location>
        <begin position="22"/>
        <end position="45"/>
    </location>
</feature>